<reference evidence="2" key="1">
    <citation type="journal article" date="2015" name="Nature">
        <title>Complex archaea that bridge the gap between prokaryotes and eukaryotes.</title>
        <authorList>
            <person name="Spang A."/>
            <person name="Saw J.H."/>
            <person name="Jorgensen S.L."/>
            <person name="Zaremba-Niedzwiedzka K."/>
            <person name="Martijn J."/>
            <person name="Lind A.E."/>
            <person name="van Eijk R."/>
            <person name="Schleper C."/>
            <person name="Guy L."/>
            <person name="Ettema T.J."/>
        </authorList>
    </citation>
    <scope>NUCLEOTIDE SEQUENCE</scope>
</reference>
<accession>A0A0F8Z256</accession>
<sequence length="264" mass="29491">MTNVKTYLGILIFMDLMFIITGQIAATSPTSVITNAILDPSNITTSSFWLILFGVTGIGALATLIGFATGIVSRSGVNVLAFVAIAVGLGVLIGDFVAIFIYLADLSLIGATITMVPLIVLFGLTVIEWLKSRGFNIRLSINLTDLYDDKSPKEIFDRLNELNVDQVTFRRLFKSGKNTKQDKWIDEHDMVKEEFDELPYYIKENGRQLERLPFGAMKYSIHGMSVVVDDDCMSTEVKDVMKYLILRENGKLYSKWDDTGSLIF</sequence>
<protein>
    <submittedName>
        <fullName evidence="2">Uncharacterized protein</fullName>
    </submittedName>
</protein>
<dbReference type="EMBL" id="LAZR01050228">
    <property type="protein sequence ID" value="KKK87832.1"/>
    <property type="molecule type" value="Genomic_DNA"/>
</dbReference>
<gene>
    <name evidence="2" type="ORF">LCGC14_2749290</name>
</gene>
<evidence type="ECO:0000313" key="2">
    <source>
        <dbReference type="EMBL" id="KKK87832.1"/>
    </source>
</evidence>
<keyword evidence="1" id="KW-1133">Transmembrane helix</keyword>
<feature type="transmembrane region" description="Helical" evidence="1">
    <location>
        <begin position="46"/>
        <end position="67"/>
    </location>
</feature>
<comment type="caution">
    <text evidence="2">The sequence shown here is derived from an EMBL/GenBank/DDBJ whole genome shotgun (WGS) entry which is preliminary data.</text>
</comment>
<dbReference type="AlphaFoldDB" id="A0A0F8Z256"/>
<feature type="transmembrane region" description="Helical" evidence="1">
    <location>
        <begin position="108"/>
        <end position="130"/>
    </location>
</feature>
<feature type="transmembrane region" description="Helical" evidence="1">
    <location>
        <begin position="7"/>
        <end position="26"/>
    </location>
</feature>
<keyword evidence="1" id="KW-0472">Membrane</keyword>
<evidence type="ECO:0000256" key="1">
    <source>
        <dbReference type="SAM" id="Phobius"/>
    </source>
</evidence>
<feature type="transmembrane region" description="Helical" evidence="1">
    <location>
        <begin position="79"/>
        <end position="102"/>
    </location>
</feature>
<proteinExistence type="predicted"/>
<keyword evidence="1" id="KW-0812">Transmembrane</keyword>
<organism evidence="2">
    <name type="scientific">marine sediment metagenome</name>
    <dbReference type="NCBI Taxonomy" id="412755"/>
    <lineage>
        <taxon>unclassified sequences</taxon>
        <taxon>metagenomes</taxon>
        <taxon>ecological metagenomes</taxon>
    </lineage>
</organism>
<name>A0A0F8Z256_9ZZZZ</name>